<dbReference type="EMBL" id="GDRN01077152">
    <property type="protein sequence ID" value="JAI62787.1"/>
    <property type="molecule type" value="Transcribed_RNA"/>
</dbReference>
<reference evidence="3" key="1">
    <citation type="submission" date="2015-09" db="EMBL/GenBank/DDBJ databases">
        <title>Scylla olivacea transcriptome.</title>
        <authorList>
            <person name="Ikhwanuddin M."/>
        </authorList>
    </citation>
    <scope>NUCLEOTIDE SEQUENCE</scope>
</reference>
<dbReference type="InterPro" id="IPR036259">
    <property type="entry name" value="MFS_trans_sf"/>
</dbReference>
<dbReference type="SUPFAM" id="SSF103473">
    <property type="entry name" value="MFS general substrate transporter"/>
    <property type="match status" value="1"/>
</dbReference>
<evidence type="ECO:0000256" key="1">
    <source>
        <dbReference type="SAM" id="MobiDB-lite"/>
    </source>
</evidence>
<keyword evidence="2" id="KW-1133">Transmembrane helix</keyword>
<feature type="compositionally biased region" description="Basic and acidic residues" evidence="1">
    <location>
        <begin position="19"/>
        <end position="30"/>
    </location>
</feature>
<dbReference type="PANTHER" id="PTHR11360:SF306">
    <property type="entry name" value="RE01051P"/>
    <property type="match status" value="1"/>
</dbReference>
<feature type="transmembrane region" description="Helical" evidence="2">
    <location>
        <begin position="541"/>
        <end position="564"/>
    </location>
</feature>
<feature type="transmembrane region" description="Helical" evidence="2">
    <location>
        <begin position="133"/>
        <end position="152"/>
    </location>
</feature>
<dbReference type="InterPro" id="IPR050327">
    <property type="entry name" value="Proton-linked_MCT"/>
</dbReference>
<protein>
    <recommendedName>
        <fullName evidence="4">Major facilitator superfamily (MFS) profile domain-containing protein</fullName>
    </recommendedName>
</protein>
<feature type="transmembrane region" description="Helical" evidence="2">
    <location>
        <begin position="420"/>
        <end position="442"/>
    </location>
</feature>
<feature type="transmembrane region" description="Helical" evidence="2">
    <location>
        <begin position="510"/>
        <end position="529"/>
    </location>
</feature>
<accession>A0A0P4W2T9</accession>
<evidence type="ECO:0000256" key="2">
    <source>
        <dbReference type="SAM" id="Phobius"/>
    </source>
</evidence>
<feature type="transmembrane region" description="Helical" evidence="2">
    <location>
        <begin position="218"/>
        <end position="236"/>
    </location>
</feature>
<feature type="transmembrane region" description="Helical" evidence="2">
    <location>
        <begin position="248"/>
        <end position="271"/>
    </location>
</feature>
<evidence type="ECO:0008006" key="4">
    <source>
        <dbReference type="Google" id="ProtNLM"/>
    </source>
</evidence>
<proteinExistence type="predicted"/>
<feature type="transmembrane region" description="Helical" evidence="2">
    <location>
        <begin position="94"/>
        <end position="113"/>
    </location>
</feature>
<dbReference type="Gene3D" id="1.20.1250.20">
    <property type="entry name" value="MFS general substrate transporter like domains"/>
    <property type="match status" value="1"/>
</dbReference>
<organism evidence="3">
    <name type="scientific">Scylla olivacea</name>
    <name type="common">Orange mud crab</name>
    <name type="synonym">Cancer olivacea</name>
    <dbReference type="NCBI Taxonomy" id="85551"/>
    <lineage>
        <taxon>Eukaryota</taxon>
        <taxon>Metazoa</taxon>
        <taxon>Ecdysozoa</taxon>
        <taxon>Arthropoda</taxon>
        <taxon>Crustacea</taxon>
        <taxon>Multicrustacea</taxon>
        <taxon>Malacostraca</taxon>
        <taxon>Eumalacostraca</taxon>
        <taxon>Eucarida</taxon>
        <taxon>Decapoda</taxon>
        <taxon>Pleocyemata</taxon>
        <taxon>Brachyura</taxon>
        <taxon>Eubrachyura</taxon>
        <taxon>Portunoidea</taxon>
        <taxon>Portunidae</taxon>
        <taxon>Portuninae</taxon>
        <taxon>Scylla</taxon>
    </lineage>
</organism>
<feature type="transmembrane region" description="Helical" evidence="2">
    <location>
        <begin position="164"/>
        <end position="181"/>
    </location>
</feature>
<dbReference type="InterPro" id="IPR011701">
    <property type="entry name" value="MFS"/>
</dbReference>
<keyword evidence="2" id="KW-0812">Transmembrane</keyword>
<dbReference type="EMBL" id="GDRN01077153">
    <property type="protein sequence ID" value="JAI62786.1"/>
    <property type="molecule type" value="Transcribed_RNA"/>
</dbReference>
<evidence type="ECO:0000313" key="3">
    <source>
        <dbReference type="EMBL" id="JAI62786.1"/>
    </source>
</evidence>
<dbReference type="AlphaFoldDB" id="A0A0P4W2T9"/>
<name>A0A0P4W2T9_SCYOL</name>
<feature type="region of interest" description="Disordered" evidence="1">
    <location>
        <begin position="1"/>
        <end position="72"/>
    </location>
</feature>
<dbReference type="Pfam" id="PF07690">
    <property type="entry name" value="MFS_1"/>
    <property type="match status" value="2"/>
</dbReference>
<dbReference type="GO" id="GO:0008028">
    <property type="term" value="F:monocarboxylic acid transmembrane transporter activity"/>
    <property type="evidence" value="ECO:0007669"/>
    <property type="project" value="TreeGrafter"/>
</dbReference>
<keyword evidence="2" id="KW-0472">Membrane</keyword>
<feature type="transmembrane region" description="Helical" evidence="2">
    <location>
        <begin position="576"/>
        <end position="595"/>
    </location>
</feature>
<sequence length="615" mass="66437">MAASGAGRKTGQGKGAAECQERRAQREKCQDINANERQWRDGDTGRGCSGDDDSAAGGSEKPPQSPGCRGNKHGILFTQDEGVQYKLVPPEGGWGWMVVLGTFIIVTLLPSLGPSFGVLFSEYLLGSGSSSTNTAWIFNLQCFLWFISGILTRPLTQELGWRPVGLIGSVMASVGIMLSAVTPNPNFLFFSFSVLTGIGGGLVTCQCFTILPHYFQRLRGLTNAIMMSGICLGQFLAPPVSRFLQDNFGFRGATLILGAIMLNATVGASLFQPFERHQKMVIVEEDPEEYVPAIPIKPKATDSPHLGLGVVHSASKSSFASSTVSHSVEAECDITHETKQRLLGRLEGWKMSDPSSRRSSKYNSTLSLSSIDAGSLAAIPLDDEEDKADAEAHKERGDTLPVRVVKSTMKDLAVLKSLRACIFCFGGVLSINGFLNFIMMVPFAMLDVGFSKDTSAWCLSVSAGCNLVTRFIVSTLSDFQWFKKRLAYRSGFVLISVSIIAFTFSTTSEQLLACMATYGVGVGACMGIYNIVIIDVMGVDLLATVFGASSFCTAIGFICIGPLIGLIRDVTQSYAVSMRITAGMLLLSLLAWMFMDLAERVDRRREAAKAVEEKL</sequence>
<dbReference type="PANTHER" id="PTHR11360">
    <property type="entry name" value="MONOCARBOXYLATE TRANSPORTER"/>
    <property type="match status" value="1"/>
</dbReference>
<feature type="transmembrane region" description="Helical" evidence="2">
    <location>
        <begin position="486"/>
        <end position="504"/>
    </location>
</feature>
<feature type="transmembrane region" description="Helical" evidence="2">
    <location>
        <begin position="187"/>
        <end position="211"/>
    </location>
</feature>